<proteinExistence type="predicted"/>
<name>A0A437NC73_9SPHN</name>
<accession>A0A437NC73</accession>
<evidence type="ECO:0000313" key="3">
    <source>
        <dbReference type="EMBL" id="RVU07551.1"/>
    </source>
</evidence>
<dbReference type="SUPFAM" id="SSF56954">
    <property type="entry name" value="Outer membrane efflux proteins (OEP)"/>
    <property type="match status" value="1"/>
</dbReference>
<gene>
    <name evidence="3" type="ORF">EOE18_00180</name>
</gene>
<dbReference type="EMBL" id="SACO01000001">
    <property type="protein sequence ID" value="RVU07551.1"/>
    <property type="molecule type" value="Genomic_DNA"/>
</dbReference>
<dbReference type="RefSeq" id="WP_127705029.1">
    <property type="nucleotide sequence ID" value="NZ_SACO01000001.1"/>
</dbReference>
<protein>
    <submittedName>
        <fullName evidence="3">TolC family protein</fullName>
    </submittedName>
</protein>
<evidence type="ECO:0000256" key="2">
    <source>
        <dbReference type="SAM" id="SignalP"/>
    </source>
</evidence>
<dbReference type="OrthoDB" id="7452700at2"/>
<evidence type="ECO:0000256" key="1">
    <source>
        <dbReference type="SAM" id="MobiDB-lite"/>
    </source>
</evidence>
<sequence length="418" mass="44131">MRKFAALAGLLLASSAFAHAPDEAGLPTRADVVAALDAHPSVAAANARTDAARAEADALARGPQEFTLSTNVARRHVDDGTGVNNGTFNEYEGQLSRPFRLPGKATLDRKIGAQGVAYASNMAEDARHHTALVLAQNWWDWLGAAQEASVDAQAVANMESLLASVKRRVALRDAAELEQNQTEAALGSARAQAQRSMGREKVARARLMAQFPALPLPAVAPDVPLPHVPAGGLAPLRDAILRRSHELAAAEALAAQADAQAARARAERTPDPTLGIRAFSDRGGMEKGAGLSLTIPLGGGYRAAQASKAAAEASAAQGELQATRLTIAETANTDLAEAEASLTVWQQSRAAVEAQVAALQKLRRGQQLGEISLSEVLLAERMVQDAFRAEAVARTDAMRAITRLRIDSHQLWIDDDEG</sequence>
<keyword evidence="4" id="KW-1185">Reference proteome</keyword>
<dbReference type="AlphaFoldDB" id="A0A437NC73"/>
<feature type="signal peptide" evidence="2">
    <location>
        <begin position="1"/>
        <end position="20"/>
    </location>
</feature>
<dbReference type="GO" id="GO:0015562">
    <property type="term" value="F:efflux transmembrane transporter activity"/>
    <property type="evidence" value="ECO:0007669"/>
    <property type="project" value="InterPro"/>
</dbReference>
<dbReference type="Gene3D" id="1.20.1600.10">
    <property type="entry name" value="Outer membrane efflux proteins (OEP)"/>
    <property type="match status" value="1"/>
</dbReference>
<feature type="chain" id="PRO_5019360133" evidence="2">
    <location>
        <begin position="21"/>
        <end position="418"/>
    </location>
</feature>
<dbReference type="PANTHER" id="PTHR30203">
    <property type="entry name" value="OUTER MEMBRANE CATION EFFLUX PROTEIN"/>
    <property type="match status" value="1"/>
</dbReference>
<dbReference type="PANTHER" id="PTHR30203:SF24">
    <property type="entry name" value="BLR4935 PROTEIN"/>
    <property type="match status" value="1"/>
</dbReference>
<reference evidence="3 4" key="1">
    <citation type="submission" date="2019-01" db="EMBL/GenBank/DDBJ databases">
        <authorList>
            <person name="Chen W.-M."/>
        </authorList>
    </citation>
    <scope>NUCLEOTIDE SEQUENCE [LARGE SCALE GENOMIC DNA]</scope>
    <source>
        <strain evidence="3 4">FSY-9</strain>
    </source>
</reference>
<dbReference type="InterPro" id="IPR010131">
    <property type="entry name" value="MdtP/NodT-like"/>
</dbReference>
<dbReference type="Proteomes" id="UP000282837">
    <property type="component" value="Unassembled WGS sequence"/>
</dbReference>
<feature type="region of interest" description="Disordered" evidence="1">
    <location>
        <begin position="261"/>
        <end position="281"/>
    </location>
</feature>
<keyword evidence="2" id="KW-0732">Signal</keyword>
<organism evidence="3 4">
    <name type="scientific">Novosphingobium umbonatum</name>
    <dbReference type="NCBI Taxonomy" id="1908524"/>
    <lineage>
        <taxon>Bacteria</taxon>
        <taxon>Pseudomonadati</taxon>
        <taxon>Pseudomonadota</taxon>
        <taxon>Alphaproteobacteria</taxon>
        <taxon>Sphingomonadales</taxon>
        <taxon>Sphingomonadaceae</taxon>
        <taxon>Novosphingobium</taxon>
    </lineage>
</organism>
<comment type="caution">
    <text evidence="3">The sequence shown here is derived from an EMBL/GenBank/DDBJ whole genome shotgun (WGS) entry which is preliminary data.</text>
</comment>
<evidence type="ECO:0000313" key="4">
    <source>
        <dbReference type="Proteomes" id="UP000282837"/>
    </source>
</evidence>